<sequence>MPFRRRTYDFMLDDGLDTRIPVYSDEVFKQGIHFCAKFVGSMDIPRPQNRLEIVSSMRRIRYEFKEKGIKKQKVLIKVSADGVFVYARKKPKLVMRWPGSRSSQSSCQFAGNRVYSDILATEIGSVADSGTNESDILSAPGSAVLGLGLRDSSLLGCMHQSNLMLYHPIYRIFYVSHDSQDLKIFSYIARDSRTSVFRCNVFKAYKKLQAMRIVRTVGQAFDVCHRLALQKQEQEQQPQQSNTDQDDTTKLMDTESEPTGKDSVTDAKPEAENHTSDKPRHSHSRHTDLGETDLDPSQTHHHNRSHHHRNNRPHQHEQQKRRKKRGHHHHHHRHNNGDRSRPREENLQSGSRSTKRKHTESERTEDMIKQGRPTSAQQEQKNGGQKLGIPHSPSHSLNAELGKTNKQSSSKDSRLDLLVDIRDSDHSVEGILVTEGDKSGNEDVVSATNSTKNSTKPRARSKSGTDHASLTKSRSPVCSACMSDASSSDANLSDGVSVSSSASSHCSYPRSSRRSSKSALRTPSGSANSGTENSDSAQSPRSSKIKMRSKHRASSRLKQNVHSPSIPTRIKGSVTTQDLVWMLQTGSDARSNEFSLTTELNSILSATMSPTSFVRYPTGMGIPQSRSVDTTLAKILMDESDVQSSSCTSNLMIDATGSSAGSGVGVASSKMIRNGSQILRDSDLVNWNSEPMAASPGVNSIDRPDLTGQISLGPKSDGSVGSQTHTLLETRIPTDSLSLHKPLASFPSVGVTLLPSHGLLMSPPPTKLGQLPVGGTQIPSHKSAFDTKIDARLTAIQRTPQYIQHLLRQNQDMRSWLTQMSDRLQRLELMAMTRQKTETTNWPTLNRPGIQSLGRTSTSANQLPDGGQLTNCTAEAGTVTAPTSSFKPLNPFRIPRSLSTLAGVDLHVQAPIEGSEDRKQGESAVCNGQAHHGERSVMDSVDGEADEFLKLATRRGVSVPTTTGLSHSNSLKWNSNPLYTNPYGMPRSTSVMDSSLLSTSSVTGVIQISKAPTKNPSSTQIQWPYIQTVNTKEQTAGDMGCRPIGSSASKTDGTNDLCPIPPIRPVPPPPKRRTLAPAPPMNIPRSNGTHGYDASTTNNDSTQPSDRSGLPRSDVATH</sequence>
<feature type="region of interest" description="Disordered" evidence="1">
    <location>
        <begin position="432"/>
        <end position="569"/>
    </location>
</feature>
<dbReference type="PROSITE" id="PS01179">
    <property type="entry name" value="PID"/>
    <property type="match status" value="1"/>
</dbReference>
<reference evidence="3" key="1">
    <citation type="submission" date="2019-03" db="EMBL/GenBank/DDBJ databases">
        <title>Improved annotation for the trematode Fasciola hepatica.</title>
        <authorList>
            <person name="Choi Y.-J."/>
            <person name="Martin J."/>
            <person name="Mitreva M."/>
        </authorList>
    </citation>
    <scope>NUCLEOTIDE SEQUENCE [LARGE SCALE GENOMIC DNA]</scope>
</reference>
<feature type="compositionally biased region" description="Low complexity" evidence="1">
    <location>
        <begin position="478"/>
        <end position="490"/>
    </location>
</feature>
<evidence type="ECO:0000313" key="4">
    <source>
        <dbReference type="Proteomes" id="UP000230066"/>
    </source>
</evidence>
<accession>A0A4E0RXY2</accession>
<feature type="compositionally biased region" description="Basic and acidic residues" evidence="1">
    <location>
        <begin position="359"/>
        <end position="369"/>
    </location>
</feature>
<name>A0A4E0RXY2_FASHE</name>
<dbReference type="InterPro" id="IPR051133">
    <property type="entry name" value="Adapter_Engulfment-Domain"/>
</dbReference>
<dbReference type="Pfam" id="PF00640">
    <property type="entry name" value="PID"/>
    <property type="match status" value="1"/>
</dbReference>
<feature type="region of interest" description="Disordered" evidence="1">
    <location>
        <begin position="231"/>
        <end position="412"/>
    </location>
</feature>
<feature type="compositionally biased region" description="Pro residues" evidence="1">
    <location>
        <begin position="1059"/>
        <end position="1069"/>
    </location>
</feature>
<protein>
    <submittedName>
        <fullName evidence="3">Carboxyl-terminal PDZ ligand of neuronal nitric oxide synthase protein</fullName>
    </submittedName>
</protein>
<feature type="compositionally biased region" description="Polar residues" evidence="1">
    <location>
        <begin position="1084"/>
        <end position="1106"/>
    </location>
</feature>
<dbReference type="PANTHER" id="PTHR11232:SF17">
    <property type="entry name" value="CAPON-LIKE PROTEIN"/>
    <property type="match status" value="1"/>
</dbReference>
<feature type="compositionally biased region" description="Polar residues" evidence="1">
    <location>
        <begin position="556"/>
        <end position="566"/>
    </location>
</feature>
<evidence type="ECO:0000256" key="1">
    <source>
        <dbReference type="SAM" id="MobiDB-lite"/>
    </source>
</evidence>
<dbReference type="InterPro" id="IPR011993">
    <property type="entry name" value="PH-like_dom_sf"/>
</dbReference>
<gene>
    <name evidence="3" type="ORF">D915_000792</name>
</gene>
<feature type="region of interest" description="Disordered" evidence="1">
    <location>
        <begin position="1034"/>
        <end position="1118"/>
    </location>
</feature>
<feature type="compositionally biased region" description="Basic and acidic residues" evidence="1">
    <location>
        <begin position="247"/>
        <end position="289"/>
    </location>
</feature>
<dbReference type="AlphaFoldDB" id="A0A4E0RXY2"/>
<dbReference type="Proteomes" id="UP000230066">
    <property type="component" value="Unassembled WGS sequence"/>
</dbReference>
<dbReference type="GO" id="GO:0050998">
    <property type="term" value="F:nitric-oxide synthase binding"/>
    <property type="evidence" value="ECO:0007669"/>
    <property type="project" value="TreeGrafter"/>
</dbReference>
<dbReference type="SUPFAM" id="SSF50729">
    <property type="entry name" value="PH domain-like"/>
    <property type="match status" value="2"/>
</dbReference>
<feature type="compositionally biased region" description="Basic and acidic residues" evidence="1">
    <location>
        <begin position="335"/>
        <end position="346"/>
    </location>
</feature>
<organism evidence="3 4">
    <name type="scientific">Fasciola hepatica</name>
    <name type="common">Liver fluke</name>
    <dbReference type="NCBI Taxonomy" id="6192"/>
    <lineage>
        <taxon>Eukaryota</taxon>
        <taxon>Metazoa</taxon>
        <taxon>Spiralia</taxon>
        <taxon>Lophotrochozoa</taxon>
        <taxon>Platyhelminthes</taxon>
        <taxon>Trematoda</taxon>
        <taxon>Digenea</taxon>
        <taxon>Plagiorchiida</taxon>
        <taxon>Echinostomata</taxon>
        <taxon>Echinostomatoidea</taxon>
        <taxon>Fasciolidae</taxon>
        <taxon>Fasciola</taxon>
    </lineage>
</organism>
<evidence type="ECO:0000259" key="2">
    <source>
        <dbReference type="PROSITE" id="PS01179"/>
    </source>
</evidence>
<dbReference type="PANTHER" id="PTHR11232">
    <property type="entry name" value="PHOSPHOTYROSINE INTERACTION DOMAIN-CONTAINING FAMILY MEMBER"/>
    <property type="match status" value="1"/>
</dbReference>
<proteinExistence type="predicted"/>
<dbReference type="InterPro" id="IPR006020">
    <property type="entry name" value="PTB/PI_dom"/>
</dbReference>
<evidence type="ECO:0000313" key="3">
    <source>
        <dbReference type="EMBL" id="THD28428.1"/>
    </source>
</evidence>
<feature type="compositionally biased region" description="Polar residues" evidence="1">
    <location>
        <begin position="372"/>
        <end position="383"/>
    </location>
</feature>
<feature type="compositionally biased region" description="Low complexity" evidence="1">
    <location>
        <begin position="497"/>
        <end position="510"/>
    </location>
</feature>
<comment type="caution">
    <text evidence="3">The sequence shown here is derived from an EMBL/GenBank/DDBJ whole genome shotgun (WGS) entry which is preliminary data.</text>
</comment>
<feature type="compositionally biased region" description="Basic residues" evidence="1">
    <location>
        <begin position="299"/>
        <end position="334"/>
    </location>
</feature>
<dbReference type="EMBL" id="JXXN02000155">
    <property type="protein sequence ID" value="THD28428.1"/>
    <property type="molecule type" value="Genomic_DNA"/>
</dbReference>
<feature type="compositionally biased region" description="Basic residues" evidence="1">
    <location>
        <begin position="543"/>
        <end position="555"/>
    </location>
</feature>
<dbReference type="SMART" id="SM00462">
    <property type="entry name" value="PTB"/>
    <property type="match status" value="1"/>
</dbReference>
<dbReference type="Gene3D" id="2.30.29.30">
    <property type="entry name" value="Pleckstrin-homology domain (PH domain)/Phosphotyrosine-binding domain (PTB)"/>
    <property type="match status" value="2"/>
</dbReference>
<feature type="compositionally biased region" description="Polar residues" evidence="1">
    <location>
        <begin position="519"/>
        <end position="542"/>
    </location>
</feature>
<feature type="compositionally biased region" description="Polar residues" evidence="1">
    <location>
        <begin position="466"/>
        <end position="476"/>
    </location>
</feature>
<feature type="domain" description="PID" evidence="2">
    <location>
        <begin position="162"/>
        <end position="234"/>
    </location>
</feature>
<keyword evidence="4" id="KW-1185">Reference proteome</keyword>